<evidence type="ECO:0000313" key="1">
    <source>
        <dbReference type="EMBL" id="RDK89215.1"/>
    </source>
</evidence>
<evidence type="ECO:0000313" key="2">
    <source>
        <dbReference type="Proteomes" id="UP000255317"/>
    </source>
</evidence>
<accession>A0A370QLG9</accession>
<name>A0A370QLG9_9FLAO</name>
<reference evidence="1 2" key="1">
    <citation type="submission" date="2018-07" db="EMBL/GenBank/DDBJ databases">
        <title>Genomic Encyclopedia of Type Strains, Phase IV (KMG-IV): sequencing the most valuable type-strain genomes for metagenomic binning, comparative biology and taxonomic classification.</title>
        <authorList>
            <person name="Goeker M."/>
        </authorList>
    </citation>
    <scope>NUCLEOTIDE SEQUENCE [LARGE SCALE GENOMIC DNA]</scope>
    <source>
        <strain evidence="1 2">DSM 101478</strain>
    </source>
</reference>
<dbReference type="RefSeq" id="WP_115122844.1">
    <property type="nucleotide sequence ID" value="NZ_QRAO01000001.1"/>
</dbReference>
<protein>
    <submittedName>
        <fullName evidence="1">Uncharacterized protein</fullName>
    </submittedName>
</protein>
<organism evidence="1 2">
    <name type="scientific">Marinirhabdus gelatinilytica</name>
    <dbReference type="NCBI Taxonomy" id="1703343"/>
    <lineage>
        <taxon>Bacteria</taxon>
        <taxon>Pseudomonadati</taxon>
        <taxon>Bacteroidota</taxon>
        <taxon>Flavobacteriia</taxon>
        <taxon>Flavobacteriales</taxon>
        <taxon>Flavobacteriaceae</taxon>
    </lineage>
</organism>
<dbReference type="EMBL" id="QRAO01000001">
    <property type="protein sequence ID" value="RDK89215.1"/>
    <property type="molecule type" value="Genomic_DNA"/>
</dbReference>
<comment type="caution">
    <text evidence="1">The sequence shown here is derived from an EMBL/GenBank/DDBJ whole genome shotgun (WGS) entry which is preliminary data.</text>
</comment>
<gene>
    <name evidence="1" type="ORF">C8D94_1011096</name>
</gene>
<keyword evidence="2" id="KW-1185">Reference proteome</keyword>
<proteinExistence type="predicted"/>
<sequence length="237" mass="28068">MTRPSTKAIERSQIERFISNKDHGIYFTSLSENETPDFIAKTLEKKIAIEHTRYIDGEHKKIERYRQQIIDSARKRFEEEIGVDIQVSFRYSRTPMDREHSKQSYVDMLFNMVNDIYQVNKTRNFRVSTHRLKVENKYIDSLTVQSDTTWSNWQSSGALLVKPADYEQVQKHIDKKSDLVPTYPIDIDEKWLVIIAGIGHRSSGFRFDLLDGSMLSRKRFDRVFFFDNRSEEIVELK</sequence>
<dbReference type="OrthoDB" id="1431120at2"/>
<dbReference type="Proteomes" id="UP000255317">
    <property type="component" value="Unassembled WGS sequence"/>
</dbReference>
<dbReference type="AlphaFoldDB" id="A0A370QLG9"/>